<reference evidence="1" key="1">
    <citation type="submission" date="2020-04" db="EMBL/GenBank/DDBJ databases">
        <authorList>
            <person name="Zhang T."/>
        </authorList>
    </citation>
    <scope>NUCLEOTIDE SEQUENCE</scope>
    <source>
        <strain evidence="1">HKST-UBA13</strain>
    </source>
</reference>
<dbReference type="EMBL" id="JAGQLJ010000060">
    <property type="protein sequence ID" value="MCA9381204.1"/>
    <property type="molecule type" value="Genomic_DNA"/>
</dbReference>
<comment type="caution">
    <text evidence="1">The sequence shown here is derived from an EMBL/GenBank/DDBJ whole genome shotgun (WGS) entry which is preliminary data.</text>
</comment>
<reference evidence="1" key="2">
    <citation type="journal article" date="2021" name="Microbiome">
        <title>Successional dynamics and alternative stable states in a saline activated sludge microbial community over 9 years.</title>
        <authorList>
            <person name="Wang Y."/>
            <person name="Ye J."/>
            <person name="Ju F."/>
            <person name="Liu L."/>
            <person name="Boyd J.A."/>
            <person name="Deng Y."/>
            <person name="Parks D.H."/>
            <person name="Jiang X."/>
            <person name="Yin X."/>
            <person name="Woodcroft B.J."/>
            <person name="Tyson G.W."/>
            <person name="Hugenholtz P."/>
            <person name="Polz M.F."/>
            <person name="Zhang T."/>
        </authorList>
    </citation>
    <scope>NUCLEOTIDE SEQUENCE</scope>
    <source>
        <strain evidence="1">HKST-UBA13</strain>
    </source>
</reference>
<dbReference type="AlphaFoldDB" id="A0A955IB55"/>
<organism evidence="1 2">
    <name type="scientific">Candidatus Dojkabacteria bacterium</name>
    <dbReference type="NCBI Taxonomy" id="2099670"/>
    <lineage>
        <taxon>Bacteria</taxon>
        <taxon>Candidatus Dojkabacteria</taxon>
    </lineage>
</organism>
<evidence type="ECO:0000313" key="2">
    <source>
        <dbReference type="Proteomes" id="UP000775877"/>
    </source>
</evidence>
<sequence length="213" mass="24603">RNINNLNKEVTFFSDEIFYRRRHGFSNELVRRLTYVYDNGEPYLDGHTIGITDYIEINYDFDTKNSTTTKTSDMAMESVADRVRANIYVSYKMQARPIFSDMTKKDPRKMIATKLIKKYTSELELTDEFINQEKRTYTCEDSTVNYTLETLSVGDGFVYALSKKEKGKDSKPLITTPMAIQKDNLIILGSGKTKFTLILRKINNVTYVVGVTQ</sequence>
<gene>
    <name evidence="1" type="ORF">KC678_02975</name>
</gene>
<evidence type="ECO:0000313" key="1">
    <source>
        <dbReference type="EMBL" id="MCA9381204.1"/>
    </source>
</evidence>
<proteinExistence type="predicted"/>
<protein>
    <submittedName>
        <fullName evidence="1">Uncharacterized protein</fullName>
    </submittedName>
</protein>
<feature type="non-terminal residue" evidence="1">
    <location>
        <position position="1"/>
    </location>
</feature>
<accession>A0A955IB55</accession>
<name>A0A955IB55_9BACT</name>
<dbReference type="Proteomes" id="UP000775877">
    <property type="component" value="Unassembled WGS sequence"/>
</dbReference>